<keyword evidence="3" id="KW-1185">Reference proteome</keyword>
<organism evidence="2 3">
    <name type="scientific">Actinomadura luzonensis</name>
    <dbReference type="NCBI Taxonomy" id="2805427"/>
    <lineage>
        <taxon>Bacteria</taxon>
        <taxon>Bacillati</taxon>
        <taxon>Actinomycetota</taxon>
        <taxon>Actinomycetes</taxon>
        <taxon>Streptosporangiales</taxon>
        <taxon>Thermomonosporaceae</taxon>
        <taxon>Actinomadura</taxon>
    </lineage>
</organism>
<reference evidence="2 3" key="1">
    <citation type="submission" date="2022-04" db="EMBL/GenBank/DDBJ databases">
        <title>Genome draft of Actinomadura sp. ATCC 31491.</title>
        <authorList>
            <person name="Shi X."/>
            <person name="Du Y."/>
        </authorList>
    </citation>
    <scope>NUCLEOTIDE SEQUENCE [LARGE SCALE GENOMIC DNA]</scope>
    <source>
        <strain evidence="2 3">ATCC 31491</strain>
    </source>
</reference>
<evidence type="ECO:0000256" key="1">
    <source>
        <dbReference type="SAM" id="SignalP"/>
    </source>
</evidence>
<sequence>MPVPAFLAIALMAAAVPAAAVPAAAVPQDTLTCRVGTSPGRPVTFTPAVGFLPRPVTAKAALVLTGCAGTGAAAGLRSGRMTVHGTGRAFCTGVQDVHGKGRITWYDAAGRPAGVSALRPAVNQVQSYNPGDMLLGGTIAKGPLAGARVSGTATPTTDVSGCVARGLTAVEGTGTITFTT</sequence>
<name>A0ABT0G6V7_9ACTN</name>
<dbReference type="EMBL" id="JAKRKC020000002">
    <property type="protein sequence ID" value="MCK2220340.1"/>
    <property type="molecule type" value="Genomic_DNA"/>
</dbReference>
<feature type="signal peptide" evidence="1">
    <location>
        <begin position="1"/>
        <end position="20"/>
    </location>
</feature>
<protein>
    <recommendedName>
        <fullName evidence="4">Secreted protein</fullName>
    </recommendedName>
</protein>
<dbReference type="Proteomes" id="UP001317259">
    <property type="component" value="Unassembled WGS sequence"/>
</dbReference>
<evidence type="ECO:0000313" key="2">
    <source>
        <dbReference type="EMBL" id="MCK2220340.1"/>
    </source>
</evidence>
<feature type="chain" id="PRO_5046662513" description="Secreted protein" evidence="1">
    <location>
        <begin position="21"/>
        <end position="180"/>
    </location>
</feature>
<evidence type="ECO:0008006" key="4">
    <source>
        <dbReference type="Google" id="ProtNLM"/>
    </source>
</evidence>
<keyword evidence="1" id="KW-0732">Signal</keyword>
<accession>A0ABT0G6V7</accession>
<gene>
    <name evidence="2" type="ORF">MF672_042045</name>
</gene>
<dbReference type="RefSeq" id="WP_242382493.1">
    <property type="nucleotide sequence ID" value="NZ_JAKRKC020000002.1"/>
</dbReference>
<proteinExistence type="predicted"/>
<evidence type="ECO:0000313" key="3">
    <source>
        <dbReference type="Proteomes" id="UP001317259"/>
    </source>
</evidence>
<comment type="caution">
    <text evidence="2">The sequence shown here is derived from an EMBL/GenBank/DDBJ whole genome shotgun (WGS) entry which is preliminary data.</text>
</comment>